<dbReference type="Proteomes" id="UP000253314">
    <property type="component" value="Unassembled WGS sequence"/>
</dbReference>
<dbReference type="AlphaFoldDB" id="A0A366XRW9"/>
<dbReference type="InterPro" id="IPR012334">
    <property type="entry name" value="Pectin_lyas_fold"/>
</dbReference>
<comment type="caution">
    <text evidence="2">The sequence shown here is derived from an EMBL/GenBank/DDBJ whole genome shotgun (WGS) entry which is preliminary data.</text>
</comment>
<dbReference type="InterPro" id="IPR024535">
    <property type="entry name" value="RHGA/B-epi-like_pectate_lyase"/>
</dbReference>
<feature type="domain" description="Rhamnogalacturonase A/B/Epimerase-like pectate lyase" evidence="1">
    <location>
        <begin position="109"/>
        <end position="284"/>
    </location>
</feature>
<proteinExistence type="predicted"/>
<gene>
    <name evidence="2" type="ORF">DS031_14135</name>
</gene>
<accession>A0A366XRW9</accession>
<protein>
    <recommendedName>
        <fullName evidence="1">Rhamnogalacturonase A/B/Epimerase-like pectate lyase domain-containing protein</fullName>
    </recommendedName>
</protein>
<dbReference type="Pfam" id="PF12708">
    <property type="entry name" value="Pect-lyase_RHGA_epim"/>
    <property type="match status" value="1"/>
</dbReference>
<evidence type="ECO:0000313" key="3">
    <source>
        <dbReference type="Proteomes" id="UP000253314"/>
    </source>
</evidence>
<dbReference type="SUPFAM" id="SSF51126">
    <property type="entry name" value="Pectin lyase-like"/>
    <property type="match status" value="1"/>
</dbReference>
<keyword evidence="3" id="KW-1185">Reference proteome</keyword>
<dbReference type="OrthoDB" id="6502305at2"/>
<dbReference type="InterPro" id="IPR011050">
    <property type="entry name" value="Pectin_lyase_fold/virulence"/>
</dbReference>
<evidence type="ECO:0000313" key="2">
    <source>
        <dbReference type="EMBL" id="RBW68872.1"/>
    </source>
</evidence>
<dbReference type="EMBL" id="QOCW01000015">
    <property type="protein sequence ID" value="RBW68872.1"/>
    <property type="molecule type" value="Genomic_DNA"/>
</dbReference>
<name>A0A366XRW9_9BACI</name>
<dbReference type="Gene3D" id="2.160.20.10">
    <property type="entry name" value="Single-stranded right-handed beta-helix, Pectin lyase-like"/>
    <property type="match status" value="1"/>
</dbReference>
<reference evidence="2 3" key="1">
    <citation type="submission" date="2018-07" db="EMBL/GenBank/DDBJ databases">
        <title>Lottiidibacillus patelloidae gen. nov., sp. nov., isolated from the intestinal tract of a marine limpet and the reclassification of B. taeanensis BH030017T, B. algicola KMM 3737T and B. hwajinpoensis SW-72T as genus Lottiidibacillus.</title>
        <authorList>
            <person name="Liu R."/>
            <person name="Huang Z."/>
        </authorList>
    </citation>
    <scope>NUCLEOTIDE SEQUENCE [LARGE SCALE GENOMIC DNA]</scope>
    <source>
        <strain evidence="2 3">BH030017</strain>
    </source>
</reference>
<organism evidence="2 3">
    <name type="scientific">Bacillus taeanensis</name>
    <dbReference type="NCBI Taxonomy" id="273032"/>
    <lineage>
        <taxon>Bacteria</taxon>
        <taxon>Bacillati</taxon>
        <taxon>Bacillota</taxon>
        <taxon>Bacilli</taxon>
        <taxon>Bacillales</taxon>
        <taxon>Bacillaceae</taxon>
        <taxon>Bacillus</taxon>
    </lineage>
</organism>
<sequence>MKLRYIHKLKFFGEDSMKFLLISIIFLSNSWFTDTFNAQEYHIFKGFYHRLEVNIDKVHNSSFNLIEIIEQEDHFPNLNFAVLKDFFTSFIDRFKGDSRQEQKEKYKANVLEYGADPDGVKDSTQAIQKAIYSLPEGGELYFPAGTYLVSSIHIDKPLSIIGVHVGQDTSSKGGTIIKALKSSSKPLIVIRNKKDNKFINGFSISNLLLEGDGLDKSGIEFYQVGWDAQIENLNIQNFKRQAIIMKDLMDVVWTGGRIKNSGTDGKYAAIELNSASNVTNAIHVFGLHVENCEFMLKANAGRQIQFVASKFELNNKYPKQSPIQITSEVKEILFTGSQFHYADTSKWGEAENQPHMIKIENRWTNIKDCTFTSRTQIGAKFIHQTQGSGLLLEGNQFHWLSADDYSIVLNENSAFTGNKMMIEVGNRKLYAVKMGSGNKINDNILELNGIGTNNGQVFYSGGTNNEVKANRLIGTASHNIVEFFALDYDNNVFESYNAYKPQVLKKGKSHPSTAGKYVFKATDISTQVIMDFNHAHNGKTITIMAENDGVMIQNNDNIKLKSGKDRKLKQNEVLRLTRIDSVWYEN</sequence>
<evidence type="ECO:0000259" key="1">
    <source>
        <dbReference type="Pfam" id="PF12708"/>
    </source>
</evidence>